<dbReference type="OrthoDB" id="9775031at2"/>
<keyword evidence="9" id="KW-1185">Reference proteome</keyword>
<dbReference type="Gene3D" id="3.90.550.10">
    <property type="entry name" value="Spore Coat Polysaccharide Biosynthesis Protein SpsA, Chain A"/>
    <property type="match status" value="1"/>
</dbReference>
<dbReference type="SUPFAM" id="SSF53448">
    <property type="entry name" value="Nucleotide-diphospho-sugar transferases"/>
    <property type="match status" value="1"/>
</dbReference>
<dbReference type="GO" id="GO:0003977">
    <property type="term" value="F:UDP-N-acetylglucosamine diphosphorylase activity"/>
    <property type="evidence" value="ECO:0007669"/>
    <property type="project" value="UniProtKB-EC"/>
</dbReference>
<feature type="domain" description="Nucleotidyl transferase" evidence="7">
    <location>
        <begin position="9"/>
        <end position="217"/>
    </location>
</feature>
<dbReference type="RefSeq" id="WP_145300527.1">
    <property type="nucleotide sequence ID" value="NZ_CP036319.1"/>
</dbReference>
<dbReference type="GO" id="GO:0019134">
    <property type="term" value="F:glucosamine-1-phosphate N-acetyltransferase activity"/>
    <property type="evidence" value="ECO:0007669"/>
    <property type="project" value="UniProtKB-EC"/>
</dbReference>
<name>A0A5C5Y2J7_9PLAN</name>
<keyword evidence="1" id="KW-0808">Transferase</keyword>
<organism evidence="8 9">
    <name type="scientific">Crateriforma conspicua</name>
    <dbReference type="NCBI Taxonomy" id="2527996"/>
    <lineage>
        <taxon>Bacteria</taxon>
        <taxon>Pseudomonadati</taxon>
        <taxon>Planctomycetota</taxon>
        <taxon>Planctomycetia</taxon>
        <taxon>Planctomycetales</taxon>
        <taxon>Planctomycetaceae</taxon>
        <taxon>Crateriforma</taxon>
    </lineage>
</organism>
<keyword evidence="3" id="KW-0012">Acyltransferase</keyword>
<dbReference type="InterPro" id="IPR029044">
    <property type="entry name" value="Nucleotide-diphossugar_trans"/>
</dbReference>
<evidence type="ECO:0000256" key="6">
    <source>
        <dbReference type="ARBA" id="ARBA00049628"/>
    </source>
</evidence>
<dbReference type="InterPro" id="IPR005835">
    <property type="entry name" value="NTP_transferase_dom"/>
</dbReference>
<sequence>MSATDSPCAVVLAAGKGTRMKSELPKVLCPVVDRPMIHFVLDALSAAGIERKIVVVGYQADLVRQELSGRKDPIEFVEQTEQLGTGHAVQMCRDALMTQAGPTIVVAGDSPLIQSDSLKTLLDHFAKTQPSLLMGTLKKDDPTGLGRIVRDEDGNFIGIVEHKDATPEQLAITEVNMSTYLFQTPDLLSSLKQISNDNAQGEYYLTDCPALLRKSGKAVDALPVLKPCEALSINNPQELQIVDETMRSMGYA</sequence>
<dbReference type="Pfam" id="PF00483">
    <property type="entry name" value="NTP_transferase"/>
    <property type="match status" value="1"/>
</dbReference>
<comment type="caution">
    <text evidence="8">The sequence shown here is derived from an EMBL/GenBank/DDBJ whole genome shotgun (WGS) entry which is preliminary data.</text>
</comment>
<comment type="catalytic activity">
    <reaction evidence="4">
        <text>alpha-D-glucosamine 1-phosphate + acetyl-CoA = N-acetyl-alpha-D-glucosamine 1-phosphate + CoA + H(+)</text>
        <dbReference type="Rhea" id="RHEA:13725"/>
        <dbReference type="ChEBI" id="CHEBI:15378"/>
        <dbReference type="ChEBI" id="CHEBI:57287"/>
        <dbReference type="ChEBI" id="CHEBI:57288"/>
        <dbReference type="ChEBI" id="CHEBI:57776"/>
        <dbReference type="ChEBI" id="CHEBI:58516"/>
        <dbReference type="EC" id="2.3.1.157"/>
    </reaction>
</comment>
<protein>
    <submittedName>
        <fullName evidence="8">Bifunctional protein GlmU</fullName>
    </submittedName>
</protein>
<dbReference type="InterPro" id="IPR050065">
    <property type="entry name" value="GlmU-like"/>
</dbReference>
<evidence type="ECO:0000256" key="1">
    <source>
        <dbReference type="ARBA" id="ARBA00022679"/>
    </source>
</evidence>
<dbReference type="Proteomes" id="UP000317238">
    <property type="component" value="Unassembled WGS sequence"/>
</dbReference>
<proteinExistence type="predicted"/>
<dbReference type="EMBL" id="SJPL01000001">
    <property type="protein sequence ID" value="TWT69946.1"/>
    <property type="molecule type" value="Genomic_DNA"/>
</dbReference>
<evidence type="ECO:0000259" key="7">
    <source>
        <dbReference type="Pfam" id="PF00483"/>
    </source>
</evidence>
<evidence type="ECO:0000256" key="2">
    <source>
        <dbReference type="ARBA" id="ARBA00022695"/>
    </source>
</evidence>
<comment type="function">
    <text evidence="6">Catalyzes the last two sequential reactions in the de novo biosynthetic pathway for UDP-N-acetylglucosamine (UDP-GlcNAc). The C-terminal domain catalyzes the transfer of acetyl group from acetyl coenzyme A to glucosamine-1-phosphate (GlcN-1-P) to produce N-acetylglucosamine-1-phosphate (GlcNAc-1-P), which is converted into UDP-GlcNAc by the transfer of uridine 5-monophosphate (from uridine 5-triphosphate), a reaction catalyzed by the N-terminal domain.</text>
</comment>
<evidence type="ECO:0000256" key="3">
    <source>
        <dbReference type="ARBA" id="ARBA00023315"/>
    </source>
</evidence>
<dbReference type="AlphaFoldDB" id="A0A5C5Y2J7"/>
<keyword evidence="2" id="KW-0548">Nucleotidyltransferase</keyword>
<dbReference type="PANTHER" id="PTHR43584:SF3">
    <property type="entry name" value="BIFUNCTIONAL PROTEIN GLMU"/>
    <property type="match status" value="1"/>
</dbReference>
<dbReference type="CDD" id="cd02540">
    <property type="entry name" value="GT2_GlmU_N_bac"/>
    <property type="match status" value="1"/>
</dbReference>
<evidence type="ECO:0000256" key="5">
    <source>
        <dbReference type="ARBA" id="ARBA00048493"/>
    </source>
</evidence>
<comment type="catalytic activity">
    <reaction evidence="5">
        <text>N-acetyl-alpha-D-glucosamine 1-phosphate + UTP + H(+) = UDP-N-acetyl-alpha-D-glucosamine + diphosphate</text>
        <dbReference type="Rhea" id="RHEA:13509"/>
        <dbReference type="ChEBI" id="CHEBI:15378"/>
        <dbReference type="ChEBI" id="CHEBI:33019"/>
        <dbReference type="ChEBI" id="CHEBI:46398"/>
        <dbReference type="ChEBI" id="CHEBI:57705"/>
        <dbReference type="ChEBI" id="CHEBI:57776"/>
        <dbReference type="EC" id="2.7.7.23"/>
    </reaction>
</comment>
<dbReference type="PANTHER" id="PTHR43584">
    <property type="entry name" value="NUCLEOTIDYL TRANSFERASE"/>
    <property type="match status" value="1"/>
</dbReference>
<evidence type="ECO:0000256" key="4">
    <source>
        <dbReference type="ARBA" id="ARBA00048247"/>
    </source>
</evidence>
<reference evidence="8 9" key="1">
    <citation type="submission" date="2019-02" db="EMBL/GenBank/DDBJ databases">
        <title>Deep-cultivation of Planctomycetes and their phenomic and genomic characterization uncovers novel biology.</title>
        <authorList>
            <person name="Wiegand S."/>
            <person name="Jogler M."/>
            <person name="Boedeker C."/>
            <person name="Pinto D."/>
            <person name="Vollmers J."/>
            <person name="Rivas-Marin E."/>
            <person name="Kohn T."/>
            <person name="Peeters S.H."/>
            <person name="Heuer A."/>
            <person name="Rast P."/>
            <person name="Oberbeckmann S."/>
            <person name="Bunk B."/>
            <person name="Jeske O."/>
            <person name="Meyerdierks A."/>
            <person name="Storesund J.E."/>
            <person name="Kallscheuer N."/>
            <person name="Luecker S."/>
            <person name="Lage O.M."/>
            <person name="Pohl T."/>
            <person name="Merkel B.J."/>
            <person name="Hornburger P."/>
            <person name="Mueller R.-W."/>
            <person name="Bruemmer F."/>
            <person name="Labrenz M."/>
            <person name="Spormann A.M."/>
            <person name="Op Den Camp H."/>
            <person name="Overmann J."/>
            <person name="Amann R."/>
            <person name="Jetten M.S.M."/>
            <person name="Mascher T."/>
            <person name="Medema M.H."/>
            <person name="Devos D.P."/>
            <person name="Kaster A.-K."/>
            <person name="Ovreas L."/>
            <person name="Rohde M."/>
            <person name="Galperin M.Y."/>
            <person name="Jogler C."/>
        </authorList>
    </citation>
    <scope>NUCLEOTIDE SEQUENCE [LARGE SCALE GENOMIC DNA]</scope>
    <source>
        <strain evidence="8 9">Pan14r</strain>
    </source>
</reference>
<accession>A0A5C5Y2J7</accession>
<evidence type="ECO:0000313" key="9">
    <source>
        <dbReference type="Proteomes" id="UP000317238"/>
    </source>
</evidence>
<evidence type="ECO:0000313" key="8">
    <source>
        <dbReference type="EMBL" id="TWT69946.1"/>
    </source>
</evidence>
<gene>
    <name evidence="8" type="primary">glmU_2</name>
    <name evidence="8" type="ORF">Pan14r_22430</name>
</gene>